<dbReference type="Proteomes" id="UP000215914">
    <property type="component" value="Chromosome 1"/>
</dbReference>
<name>A0A251VT90_HELAN</name>
<dbReference type="OrthoDB" id="276388at2759"/>
<dbReference type="InParanoid" id="A0A251VT90"/>
<keyword evidence="1" id="KW-0489">Methyltransferase</keyword>
<dbReference type="STRING" id="4232.A0A251VT90"/>
<dbReference type="PANTHER" id="PTHR37217">
    <property type="entry name" value="EXPRESSED PROTEIN"/>
    <property type="match status" value="1"/>
</dbReference>
<keyword evidence="1" id="KW-0808">Transferase</keyword>
<dbReference type="Gramene" id="mRNA:HanXRQr2_Chr01g0037311">
    <property type="protein sequence ID" value="mRNA:HanXRQr2_Chr01g0037311"/>
    <property type="gene ID" value="HanXRQr2_Chr01g0037311"/>
</dbReference>
<gene>
    <name evidence="2" type="ORF">HannXRQ_Chr01g0024541</name>
    <name evidence="1" type="ORF">HanXRQr2_Chr01g0037311</name>
</gene>
<reference evidence="1 3" key="1">
    <citation type="journal article" date="2017" name="Nature">
        <title>The sunflower genome provides insights into oil metabolism, flowering and Asterid evolution.</title>
        <authorList>
            <person name="Badouin H."/>
            <person name="Gouzy J."/>
            <person name="Grassa C.J."/>
            <person name="Murat F."/>
            <person name="Staton S.E."/>
            <person name="Cottret L."/>
            <person name="Lelandais-Briere C."/>
            <person name="Owens G.L."/>
            <person name="Carrere S."/>
            <person name="Mayjonade B."/>
            <person name="Legrand L."/>
            <person name="Gill N."/>
            <person name="Kane N.C."/>
            <person name="Bowers J.E."/>
            <person name="Hubner S."/>
            <person name="Bellec A."/>
            <person name="Berard A."/>
            <person name="Berges H."/>
            <person name="Blanchet N."/>
            <person name="Boniface M.C."/>
            <person name="Brunel D."/>
            <person name="Catrice O."/>
            <person name="Chaidir N."/>
            <person name="Claudel C."/>
            <person name="Donnadieu C."/>
            <person name="Faraut T."/>
            <person name="Fievet G."/>
            <person name="Helmstetter N."/>
            <person name="King M."/>
            <person name="Knapp S.J."/>
            <person name="Lai Z."/>
            <person name="Le Paslier M.C."/>
            <person name="Lippi Y."/>
            <person name="Lorenzon L."/>
            <person name="Mandel J.R."/>
            <person name="Marage G."/>
            <person name="Marchand G."/>
            <person name="Marquand E."/>
            <person name="Bret-Mestries E."/>
            <person name="Morien E."/>
            <person name="Nambeesan S."/>
            <person name="Nguyen T."/>
            <person name="Pegot-Espagnet P."/>
            <person name="Pouilly N."/>
            <person name="Raftis F."/>
            <person name="Sallet E."/>
            <person name="Schiex T."/>
            <person name="Thomas J."/>
            <person name="Vandecasteele C."/>
            <person name="Vares D."/>
            <person name="Vear F."/>
            <person name="Vautrin S."/>
            <person name="Crespi M."/>
            <person name="Mangin B."/>
            <person name="Burke J.M."/>
            <person name="Salse J."/>
            <person name="Munos S."/>
            <person name="Vincourt P."/>
            <person name="Rieseberg L.H."/>
            <person name="Langlade N.B."/>
        </authorList>
    </citation>
    <scope>NUCLEOTIDE SEQUENCE [LARGE SCALE GENOMIC DNA]</scope>
    <source>
        <strain evidence="3">cv. SF193</strain>
        <tissue evidence="1">Leaves</tissue>
    </source>
</reference>
<keyword evidence="3" id="KW-1185">Reference proteome</keyword>
<proteinExistence type="predicted"/>
<evidence type="ECO:0000313" key="1">
    <source>
        <dbReference type="EMBL" id="KAF5823342.1"/>
    </source>
</evidence>
<reference evidence="1" key="3">
    <citation type="submission" date="2020-06" db="EMBL/GenBank/DDBJ databases">
        <title>Helianthus annuus Genome sequencing and assembly Release 2.</title>
        <authorList>
            <person name="Gouzy J."/>
            <person name="Langlade N."/>
            <person name="Munos S."/>
        </authorList>
    </citation>
    <scope>NUCLEOTIDE SEQUENCE</scope>
    <source>
        <tissue evidence="1">Leaves</tissue>
    </source>
</reference>
<dbReference type="SUPFAM" id="SSF53335">
    <property type="entry name" value="S-adenosyl-L-methionine-dependent methyltransferases"/>
    <property type="match status" value="1"/>
</dbReference>
<dbReference type="PANTHER" id="PTHR37217:SF1">
    <property type="entry name" value="EXPRESSED PROTEIN"/>
    <property type="match status" value="1"/>
</dbReference>
<dbReference type="EMBL" id="MNCJ02000316">
    <property type="protein sequence ID" value="KAF5823342.1"/>
    <property type="molecule type" value="Genomic_DNA"/>
</dbReference>
<sequence length="260" mass="29166">MNSMFSSSTLSCLPSLYNIPKPYKQLPHFSFTNHRLSSLPIQPTSFSRKSTVCAVPPSEGTVSVINFEDFVEKDWSFLDADDISTDEAYKQNIDRIISAGKVGDDSKILISTGSEQFVDRVVDTCSCKLLLVVHDSLFTLACIKEKYDTVKCWQGELIYVPKKWAPFDVVFLYFLPALPFELDQVFGALSKVCSQGARIVISHPKGREMLEKQKAEYPDVVVSGLPDKPTLESVASHNSFTMVDFVDQPDFYIAVLEHTK</sequence>
<dbReference type="EMBL" id="CM007890">
    <property type="protein sequence ID" value="OTG37961.1"/>
    <property type="molecule type" value="Genomic_DNA"/>
</dbReference>
<accession>A0A251VT90</accession>
<dbReference type="GO" id="GO:0008168">
    <property type="term" value="F:methyltransferase activity"/>
    <property type="evidence" value="ECO:0007669"/>
    <property type="project" value="UniProtKB-KW"/>
</dbReference>
<dbReference type="AlphaFoldDB" id="A0A251VT90"/>
<organism evidence="2 3">
    <name type="scientific">Helianthus annuus</name>
    <name type="common">Common sunflower</name>
    <dbReference type="NCBI Taxonomy" id="4232"/>
    <lineage>
        <taxon>Eukaryota</taxon>
        <taxon>Viridiplantae</taxon>
        <taxon>Streptophyta</taxon>
        <taxon>Embryophyta</taxon>
        <taxon>Tracheophyta</taxon>
        <taxon>Spermatophyta</taxon>
        <taxon>Magnoliopsida</taxon>
        <taxon>eudicotyledons</taxon>
        <taxon>Gunneridae</taxon>
        <taxon>Pentapetalae</taxon>
        <taxon>asterids</taxon>
        <taxon>campanulids</taxon>
        <taxon>Asterales</taxon>
        <taxon>Asteraceae</taxon>
        <taxon>Asteroideae</taxon>
        <taxon>Heliantheae alliance</taxon>
        <taxon>Heliantheae</taxon>
        <taxon>Helianthus</taxon>
    </lineage>
</organism>
<reference evidence="2" key="2">
    <citation type="submission" date="2017-02" db="EMBL/GenBank/DDBJ databases">
        <title>Sunflower complete genome.</title>
        <authorList>
            <person name="Langlade N."/>
            <person name="Munos S."/>
        </authorList>
    </citation>
    <scope>NUCLEOTIDE SEQUENCE [LARGE SCALE GENOMIC DNA]</scope>
    <source>
        <tissue evidence="2">Leaves</tissue>
    </source>
</reference>
<evidence type="ECO:0000313" key="2">
    <source>
        <dbReference type="EMBL" id="OTG37961.1"/>
    </source>
</evidence>
<dbReference type="GO" id="GO:0032259">
    <property type="term" value="P:methylation"/>
    <property type="evidence" value="ECO:0007669"/>
    <property type="project" value="UniProtKB-KW"/>
</dbReference>
<dbReference type="InterPro" id="IPR029063">
    <property type="entry name" value="SAM-dependent_MTases_sf"/>
</dbReference>
<evidence type="ECO:0000313" key="3">
    <source>
        <dbReference type="Proteomes" id="UP000215914"/>
    </source>
</evidence>
<dbReference type="FunCoup" id="A0A251VT90">
    <property type="interactions" value="1530"/>
</dbReference>
<protein>
    <submittedName>
        <fullName evidence="1">S-adenosyl-L-methionine-dependent methyltransferase</fullName>
    </submittedName>
</protein>
<dbReference type="OMA" id="KHDSVKC"/>